<sequence>MRIIPTAVQEAAALLTDADFEDVDAVLLGANRMGFAVGKSYLSGYIYGDKKERFSDGDFVYTSNLNMIVGDVAATLNSRYRVRFAEEAQ</sequence>
<reference evidence="1" key="1">
    <citation type="submission" date="2022-04" db="EMBL/GenBank/DDBJ databases">
        <authorList>
            <person name="Friedrich I."/>
            <person name="Schneider D."/>
            <person name="Poehlein A."/>
            <person name="Hertel R."/>
            <person name="Daniel R."/>
        </authorList>
    </citation>
    <scope>NUCLEOTIDE SEQUENCE</scope>
</reference>
<keyword evidence="2" id="KW-1185">Reference proteome</keyword>
<protein>
    <submittedName>
        <fullName evidence="1">Uncharacterized protein</fullName>
    </submittedName>
</protein>
<organism evidence="1 2">
    <name type="scientific">Brevundimonas phage vB_BpoS-Gurke</name>
    <dbReference type="NCBI Taxonomy" id="2948599"/>
    <lineage>
        <taxon>Viruses</taxon>
        <taxon>Duplodnaviria</taxon>
        <taxon>Heunggongvirae</taxon>
        <taxon>Uroviricota</taxon>
        <taxon>Caudoviricetes</taxon>
        <taxon>Jeanschmidtviridae</taxon>
        <taxon>Kikimoravirus</taxon>
        <taxon>Kikimoravirus gurke</taxon>
    </lineage>
</organism>
<gene>
    <name evidence="1" type="ORF">GURKE_02510</name>
</gene>
<name>A0A9E7STF2_9CAUD</name>
<dbReference type="Proteomes" id="UP001055634">
    <property type="component" value="Segment"/>
</dbReference>
<dbReference type="EMBL" id="ON529850">
    <property type="protein sequence ID" value="UTC28282.1"/>
    <property type="molecule type" value="Genomic_DNA"/>
</dbReference>
<accession>A0A9E7STF2</accession>
<evidence type="ECO:0000313" key="1">
    <source>
        <dbReference type="EMBL" id="UTC28282.1"/>
    </source>
</evidence>
<proteinExistence type="predicted"/>
<evidence type="ECO:0000313" key="2">
    <source>
        <dbReference type="Proteomes" id="UP001055634"/>
    </source>
</evidence>